<dbReference type="OrthoDB" id="1952634at2"/>
<dbReference type="Gene3D" id="1.20.140.160">
    <property type="match status" value="1"/>
</dbReference>
<keyword evidence="3" id="KW-1185">Reference proteome</keyword>
<dbReference type="EMBL" id="SLWV01000005">
    <property type="protein sequence ID" value="TCO78025.1"/>
    <property type="molecule type" value="Genomic_DNA"/>
</dbReference>
<dbReference type="InterPro" id="IPR013324">
    <property type="entry name" value="RNA_pol_sigma_r3/r4-like"/>
</dbReference>
<reference evidence="2 3" key="1">
    <citation type="submission" date="2019-03" db="EMBL/GenBank/DDBJ databases">
        <title>Genomic Encyclopedia of Type Strains, Phase IV (KMG-IV): sequencing the most valuable type-strain genomes for metagenomic binning, comparative biology and taxonomic classification.</title>
        <authorList>
            <person name="Goeker M."/>
        </authorList>
    </citation>
    <scope>NUCLEOTIDE SEQUENCE [LARGE SCALE GENOMIC DNA]</scope>
    <source>
        <strain evidence="2 3">DSM 102940</strain>
    </source>
</reference>
<name>A0A4R2LFJ0_9FIRM</name>
<feature type="coiled-coil region" evidence="1">
    <location>
        <begin position="22"/>
        <end position="49"/>
    </location>
</feature>
<evidence type="ECO:0000313" key="2">
    <source>
        <dbReference type="EMBL" id="TCO78025.1"/>
    </source>
</evidence>
<dbReference type="RefSeq" id="WP_132243694.1">
    <property type="nucleotide sequence ID" value="NZ_SLWV01000005.1"/>
</dbReference>
<sequence length="175" mass="21418">MHTEKIENINSDNEKKVNMKKIEIILKNLKQYEAKIKEIELQIGDLKDMQYLSLKGIDYENFIKTNNLFSKTEAQVLKDFEIQDKIDLFEFEKRHIERFLKRIHNAIESLTDLEKQIIQMKYMQKKIWRYITFEINIEERQCREIKNKAIHKMYKMLNRNCLQIEEINMPQECRN</sequence>
<dbReference type="Proteomes" id="UP000294919">
    <property type="component" value="Unassembled WGS sequence"/>
</dbReference>
<evidence type="ECO:0000313" key="3">
    <source>
        <dbReference type="Proteomes" id="UP000294919"/>
    </source>
</evidence>
<accession>A0A4R2LFJ0</accession>
<comment type="caution">
    <text evidence="2">The sequence shown here is derived from an EMBL/GenBank/DDBJ whole genome shotgun (WGS) entry which is preliminary data.</text>
</comment>
<keyword evidence="1" id="KW-0175">Coiled coil</keyword>
<evidence type="ECO:0000256" key="1">
    <source>
        <dbReference type="SAM" id="Coils"/>
    </source>
</evidence>
<organism evidence="2 3">
    <name type="scientific">Marinisporobacter balticus</name>
    <dbReference type="NCBI Taxonomy" id="2018667"/>
    <lineage>
        <taxon>Bacteria</taxon>
        <taxon>Bacillati</taxon>
        <taxon>Bacillota</taxon>
        <taxon>Clostridia</taxon>
        <taxon>Peptostreptococcales</taxon>
        <taxon>Thermotaleaceae</taxon>
        <taxon>Marinisporobacter</taxon>
    </lineage>
</organism>
<protein>
    <submittedName>
        <fullName evidence="2">Uncharacterized protein</fullName>
    </submittedName>
</protein>
<proteinExistence type="predicted"/>
<dbReference type="AlphaFoldDB" id="A0A4R2LFJ0"/>
<gene>
    <name evidence="2" type="ORF">EV214_105124</name>
</gene>
<dbReference type="SUPFAM" id="SSF88659">
    <property type="entry name" value="Sigma3 and sigma4 domains of RNA polymerase sigma factors"/>
    <property type="match status" value="1"/>
</dbReference>